<evidence type="ECO:0000256" key="1">
    <source>
        <dbReference type="ARBA" id="ARBA00022553"/>
    </source>
</evidence>
<dbReference type="PROSITE" id="PS50110">
    <property type="entry name" value="RESPONSE_REGULATORY"/>
    <property type="match status" value="1"/>
</dbReference>
<feature type="modified residue" description="4-aspartylphosphate" evidence="2">
    <location>
        <position position="72"/>
    </location>
</feature>
<feature type="domain" description="Response regulatory" evidence="3">
    <location>
        <begin position="19"/>
        <end position="145"/>
    </location>
</feature>
<reference evidence="4 5" key="1">
    <citation type="journal article" date="2023" name="ISME J.">
        <title>Cultivation and genomic characterization of novel and ubiquitous marine nitrite-oxidizing bacteria from the Nitrospirales.</title>
        <authorList>
            <person name="Mueller A.J."/>
            <person name="Daebeler A."/>
            <person name="Herbold C.W."/>
            <person name="Kirkegaard R.H."/>
            <person name="Daims H."/>
        </authorList>
    </citation>
    <scope>NUCLEOTIDE SEQUENCE [LARGE SCALE GENOMIC DNA]</scope>
    <source>
        <strain evidence="4 5">EB</strain>
    </source>
</reference>
<gene>
    <name evidence="4" type="ORF">PPG34_18145</name>
</gene>
<evidence type="ECO:0000313" key="5">
    <source>
        <dbReference type="Proteomes" id="UP001250932"/>
    </source>
</evidence>
<sequence>MSTPKSSSFFGSTQTTNGCVMVVEDDPNIRNHVSKLLEKKGYDVIEVENGTKAIETIGSGENPLVVDVVIADIDKPKGMEAINFLKKEYPRVSVIALTGLEEKLKTTQVETKVVILGAGKGGSAFLDLLNHLPEVEIVGIADKVASAPGLISARQLGVPVWDNIIELIAQEDVNLIVDVTGNPEMAQIIEKHKSDTAEILSGTASKLLWDVVRYESQMQSHVLQTEKMSNLMKAGMIFDYLIKPVKEDKINSVIIQAMDHREIAKL</sequence>
<keyword evidence="1 2" id="KW-0597">Phosphoprotein</keyword>
<dbReference type="Gene3D" id="3.40.50.720">
    <property type="entry name" value="NAD(P)-binding Rossmann-like Domain"/>
    <property type="match status" value="1"/>
</dbReference>
<dbReference type="InterPro" id="IPR050595">
    <property type="entry name" value="Bact_response_regulator"/>
</dbReference>
<dbReference type="SUPFAM" id="SSF52172">
    <property type="entry name" value="CheY-like"/>
    <property type="match status" value="1"/>
</dbReference>
<protein>
    <submittedName>
        <fullName evidence="4">Response regulator</fullName>
    </submittedName>
</protein>
<dbReference type="InterPro" id="IPR000683">
    <property type="entry name" value="Gfo/Idh/MocA-like_OxRdtase_N"/>
</dbReference>
<dbReference type="Pfam" id="PF01408">
    <property type="entry name" value="GFO_IDH_MocA"/>
    <property type="match status" value="1"/>
</dbReference>
<dbReference type="Gene3D" id="3.40.50.2300">
    <property type="match status" value="1"/>
</dbReference>
<dbReference type="PANTHER" id="PTHR44591">
    <property type="entry name" value="STRESS RESPONSE REGULATOR PROTEIN 1"/>
    <property type="match status" value="1"/>
</dbReference>
<comment type="caution">
    <text evidence="4">The sequence shown here is derived from an EMBL/GenBank/DDBJ whole genome shotgun (WGS) entry which is preliminary data.</text>
</comment>
<evidence type="ECO:0000259" key="3">
    <source>
        <dbReference type="PROSITE" id="PS50110"/>
    </source>
</evidence>
<evidence type="ECO:0000313" key="4">
    <source>
        <dbReference type="EMBL" id="MDT7044277.1"/>
    </source>
</evidence>
<name>A0ABU3KDX6_9BACT</name>
<keyword evidence="5" id="KW-1185">Reference proteome</keyword>
<dbReference type="CDD" id="cd00156">
    <property type="entry name" value="REC"/>
    <property type="match status" value="1"/>
</dbReference>
<dbReference type="SMART" id="SM00448">
    <property type="entry name" value="REC"/>
    <property type="match status" value="1"/>
</dbReference>
<dbReference type="PANTHER" id="PTHR44591:SF3">
    <property type="entry name" value="RESPONSE REGULATORY DOMAIN-CONTAINING PROTEIN"/>
    <property type="match status" value="1"/>
</dbReference>
<dbReference type="Pfam" id="PF00072">
    <property type="entry name" value="Response_reg"/>
    <property type="match status" value="1"/>
</dbReference>
<evidence type="ECO:0000256" key="2">
    <source>
        <dbReference type="PROSITE-ProRule" id="PRU00169"/>
    </source>
</evidence>
<dbReference type="InterPro" id="IPR036291">
    <property type="entry name" value="NAD(P)-bd_dom_sf"/>
</dbReference>
<dbReference type="EMBL" id="JAQOUE010000002">
    <property type="protein sequence ID" value="MDT7044277.1"/>
    <property type="molecule type" value="Genomic_DNA"/>
</dbReference>
<proteinExistence type="predicted"/>
<accession>A0ABU3KDX6</accession>
<dbReference type="RefSeq" id="WP_313834862.1">
    <property type="nucleotide sequence ID" value="NZ_JAQOUE010000002.1"/>
</dbReference>
<dbReference type="InterPro" id="IPR011006">
    <property type="entry name" value="CheY-like_superfamily"/>
</dbReference>
<dbReference type="SUPFAM" id="SSF51735">
    <property type="entry name" value="NAD(P)-binding Rossmann-fold domains"/>
    <property type="match status" value="1"/>
</dbReference>
<organism evidence="4 5">
    <name type="scientific">Candidatus Nitronereus thalassa</name>
    <dbReference type="NCBI Taxonomy" id="3020898"/>
    <lineage>
        <taxon>Bacteria</taxon>
        <taxon>Pseudomonadati</taxon>
        <taxon>Nitrospirota</taxon>
        <taxon>Nitrospiria</taxon>
        <taxon>Nitrospirales</taxon>
        <taxon>Nitrospiraceae</taxon>
        <taxon>Candidatus Nitronereus</taxon>
    </lineage>
</organism>
<dbReference type="Proteomes" id="UP001250932">
    <property type="component" value="Unassembled WGS sequence"/>
</dbReference>
<dbReference type="InterPro" id="IPR001789">
    <property type="entry name" value="Sig_transdc_resp-reg_receiver"/>
</dbReference>